<organism evidence="1 2">
    <name type="scientific">Lentinus brumalis</name>
    <dbReference type="NCBI Taxonomy" id="2498619"/>
    <lineage>
        <taxon>Eukaryota</taxon>
        <taxon>Fungi</taxon>
        <taxon>Dikarya</taxon>
        <taxon>Basidiomycota</taxon>
        <taxon>Agaricomycotina</taxon>
        <taxon>Agaricomycetes</taxon>
        <taxon>Polyporales</taxon>
        <taxon>Polyporaceae</taxon>
        <taxon>Lentinus</taxon>
    </lineage>
</organism>
<dbReference type="Proteomes" id="UP000256964">
    <property type="component" value="Unassembled WGS sequence"/>
</dbReference>
<gene>
    <name evidence="1" type="ORF">OH76DRAFT_832757</name>
</gene>
<dbReference type="EMBL" id="KZ857426">
    <property type="protein sequence ID" value="RDX46539.1"/>
    <property type="molecule type" value="Genomic_DNA"/>
</dbReference>
<reference evidence="1 2" key="1">
    <citation type="journal article" date="2018" name="Biotechnol. Biofuels">
        <title>Integrative visual omics of the white-rot fungus Polyporus brumalis exposes the biotechnological potential of its oxidative enzymes for delignifying raw plant biomass.</title>
        <authorList>
            <person name="Miyauchi S."/>
            <person name="Rancon A."/>
            <person name="Drula E."/>
            <person name="Hage H."/>
            <person name="Chaduli D."/>
            <person name="Favel A."/>
            <person name="Grisel S."/>
            <person name="Henrissat B."/>
            <person name="Herpoel-Gimbert I."/>
            <person name="Ruiz-Duenas F.J."/>
            <person name="Chevret D."/>
            <person name="Hainaut M."/>
            <person name="Lin J."/>
            <person name="Wang M."/>
            <person name="Pangilinan J."/>
            <person name="Lipzen A."/>
            <person name="Lesage-Meessen L."/>
            <person name="Navarro D."/>
            <person name="Riley R."/>
            <person name="Grigoriev I.V."/>
            <person name="Zhou S."/>
            <person name="Raouche S."/>
            <person name="Rosso M.N."/>
        </authorList>
    </citation>
    <scope>NUCLEOTIDE SEQUENCE [LARGE SCALE GENOMIC DNA]</scope>
    <source>
        <strain evidence="1 2">BRFM 1820</strain>
    </source>
</reference>
<proteinExistence type="predicted"/>
<evidence type="ECO:0000313" key="1">
    <source>
        <dbReference type="EMBL" id="RDX46539.1"/>
    </source>
</evidence>
<accession>A0A371D237</accession>
<name>A0A371D237_9APHY</name>
<protein>
    <submittedName>
        <fullName evidence="1">Uncharacterized protein</fullName>
    </submittedName>
</protein>
<keyword evidence="2" id="KW-1185">Reference proteome</keyword>
<sequence length="78" mass="8555">MGAIDRLAAFVAFCRSSRCRARPTSRRCTTYIHSHWSAAGGVAQPLAVYHFADPTPLVPQFAVCVCTSPICVQQTRPF</sequence>
<dbReference type="AlphaFoldDB" id="A0A371D237"/>
<evidence type="ECO:0000313" key="2">
    <source>
        <dbReference type="Proteomes" id="UP000256964"/>
    </source>
</evidence>